<organism evidence="1 2">
    <name type="scientific">Streptacidiphilus cavernicola</name>
    <dbReference type="NCBI Taxonomy" id="3342716"/>
    <lineage>
        <taxon>Bacteria</taxon>
        <taxon>Bacillati</taxon>
        <taxon>Actinomycetota</taxon>
        <taxon>Actinomycetes</taxon>
        <taxon>Kitasatosporales</taxon>
        <taxon>Streptomycetaceae</taxon>
        <taxon>Streptacidiphilus</taxon>
    </lineage>
</organism>
<dbReference type="InterPro" id="IPR035944">
    <property type="entry name" value="YfbM-like_sf"/>
</dbReference>
<protein>
    <submittedName>
        <fullName evidence="1">DUF1877 family protein</fullName>
    </submittedName>
</protein>
<dbReference type="EMBL" id="JBHEZZ010000037">
    <property type="protein sequence ID" value="MFC1407054.1"/>
    <property type="molecule type" value="Genomic_DNA"/>
</dbReference>
<dbReference type="Gene3D" id="3.40.1760.10">
    <property type="entry name" value="YfbM-like super family"/>
    <property type="match status" value="1"/>
</dbReference>
<dbReference type="InterPro" id="IPR015068">
    <property type="entry name" value="DUF1877"/>
</dbReference>
<name>A0ABV6V008_9ACTN</name>
<sequence length="154" mass="16963">MGISIELMRVEPEAARAAVAGQAWPRPQMREGEKFRAVLLLDKPWNALQWLLTASGCPVDPVMGTPFPEDQPFDDAPPGLLTAEEVVQAADFLSALDFDALAAFADEEAMDADDVHPSGYDRQRAEELRSHYADLQRFYATAAAAEQWVLTTLT</sequence>
<keyword evidence="2" id="KW-1185">Reference proteome</keyword>
<comment type="caution">
    <text evidence="1">The sequence shown here is derived from an EMBL/GenBank/DDBJ whole genome shotgun (WGS) entry which is preliminary data.</text>
</comment>
<gene>
    <name evidence="1" type="ORF">ACEZDJ_37800</name>
</gene>
<evidence type="ECO:0000313" key="2">
    <source>
        <dbReference type="Proteomes" id="UP001592528"/>
    </source>
</evidence>
<evidence type="ECO:0000313" key="1">
    <source>
        <dbReference type="EMBL" id="MFC1407054.1"/>
    </source>
</evidence>
<dbReference type="RefSeq" id="WP_030264827.1">
    <property type="nucleotide sequence ID" value="NZ_JBHEZZ010000037.1"/>
</dbReference>
<proteinExistence type="predicted"/>
<accession>A0ABV6V008</accession>
<dbReference type="SUPFAM" id="SSF111069">
    <property type="entry name" value="Hypothetical protein yfbM"/>
    <property type="match status" value="1"/>
</dbReference>
<dbReference type="Proteomes" id="UP001592528">
    <property type="component" value="Unassembled WGS sequence"/>
</dbReference>
<dbReference type="Pfam" id="PF08974">
    <property type="entry name" value="DUF1877"/>
    <property type="match status" value="1"/>
</dbReference>
<reference evidence="1 2" key="1">
    <citation type="submission" date="2024-09" db="EMBL/GenBank/DDBJ databases">
        <authorList>
            <person name="Lee S.D."/>
        </authorList>
    </citation>
    <scope>NUCLEOTIDE SEQUENCE [LARGE SCALE GENOMIC DNA]</scope>
    <source>
        <strain evidence="1 2">N1-5</strain>
    </source>
</reference>